<dbReference type="Proteomes" id="UP000054549">
    <property type="component" value="Unassembled WGS sequence"/>
</dbReference>
<dbReference type="EMBL" id="KN818490">
    <property type="protein sequence ID" value="KIL55641.1"/>
    <property type="molecule type" value="Genomic_DNA"/>
</dbReference>
<feature type="region of interest" description="Disordered" evidence="1">
    <location>
        <begin position="291"/>
        <end position="310"/>
    </location>
</feature>
<evidence type="ECO:0000313" key="5">
    <source>
        <dbReference type="Proteomes" id="UP000054549"/>
    </source>
</evidence>
<reference evidence="4 5" key="1">
    <citation type="submission" date="2014-04" db="EMBL/GenBank/DDBJ databases">
        <title>Evolutionary Origins and Diversification of the Mycorrhizal Mutualists.</title>
        <authorList>
            <consortium name="DOE Joint Genome Institute"/>
            <consortium name="Mycorrhizal Genomics Consortium"/>
            <person name="Kohler A."/>
            <person name="Kuo A."/>
            <person name="Nagy L.G."/>
            <person name="Floudas D."/>
            <person name="Copeland A."/>
            <person name="Barry K.W."/>
            <person name="Cichocki N."/>
            <person name="Veneault-Fourrey C."/>
            <person name="LaButti K."/>
            <person name="Lindquist E.A."/>
            <person name="Lipzen A."/>
            <person name="Lundell T."/>
            <person name="Morin E."/>
            <person name="Murat C."/>
            <person name="Riley R."/>
            <person name="Ohm R."/>
            <person name="Sun H."/>
            <person name="Tunlid A."/>
            <person name="Henrissat B."/>
            <person name="Grigoriev I.V."/>
            <person name="Hibbett D.S."/>
            <person name="Martin F."/>
        </authorList>
    </citation>
    <scope>NUCLEOTIDE SEQUENCE [LARGE SCALE GENOMIC DNA]</scope>
    <source>
        <strain evidence="4 5">Koide BX008</strain>
    </source>
</reference>
<dbReference type="AlphaFoldDB" id="A0A0C2T370"/>
<feature type="compositionally biased region" description="Low complexity" evidence="1">
    <location>
        <begin position="14"/>
        <end position="28"/>
    </location>
</feature>
<evidence type="ECO:0000256" key="2">
    <source>
        <dbReference type="SAM" id="Phobius"/>
    </source>
</evidence>
<evidence type="ECO:0000256" key="1">
    <source>
        <dbReference type="SAM" id="MobiDB-lite"/>
    </source>
</evidence>
<dbReference type="STRING" id="946122.A0A0C2T370"/>
<feature type="region of interest" description="Disordered" evidence="1">
    <location>
        <begin position="157"/>
        <end position="193"/>
    </location>
</feature>
<evidence type="ECO:0000313" key="3">
    <source>
        <dbReference type="EMBL" id="KIL55641.1"/>
    </source>
</evidence>
<feature type="region of interest" description="Disordered" evidence="1">
    <location>
        <begin position="1"/>
        <end position="29"/>
    </location>
</feature>
<feature type="transmembrane region" description="Helical" evidence="2">
    <location>
        <begin position="40"/>
        <end position="57"/>
    </location>
</feature>
<gene>
    <name evidence="3" type="ORF">M378DRAFT_577223</name>
    <name evidence="4" type="ORF">M378DRAFT_904083</name>
</gene>
<keyword evidence="5" id="KW-1185">Reference proteome</keyword>
<feature type="compositionally biased region" description="Basic and acidic residues" evidence="1">
    <location>
        <begin position="1"/>
        <end position="11"/>
    </location>
</feature>
<proteinExistence type="predicted"/>
<keyword evidence="2" id="KW-1133">Transmembrane helix</keyword>
<organism evidence="4 5">
    <name type="scientific">Amanita muscaria (strain Koide BX008)</name>
    <dbReference type="NCBI Taxonomy" id="946122"/>
    <lineage>
        <taxon>Eukaryota</taxon>
        <taxon>Fungi</taxon>
        <taxon>Dikarya</taxon>
        <taxon>Basidiomycota</taxon>
        <taxon>Agaricomycotina</taxon>
        <taxon>Agaricomycetes</taxon>
        <taxon>Agaricomycetidae</taxon>
        <taxon>Agaricales</taxon>
        <taxon>Pluteineae</taxon>
        <taxon>Amanitaceae</taxon>
        <taxon>Amanita</taxon>
    </lineage>
</organism>
<evidence type="ECO:0000313" key="4">
    <source>
        <dbReference type="EMBL" id="KIL60944.1"/>
    </source>
</evidence>
<sequence>MEDKLLGDHGRRSATAIATTTTPVTPTASRGAGVAKAVRWIWRGCMTSFIVVVISLLKRFCKTQRHAREDLDRLHKMHVMYTFAELSILEFDPALGMECQRMAVREWKRREEHRKNREKLKDATQRLLQYGNGNEAQCKGNGLGPHIRITDRRRLHSEAGGDVSTDLHASEEGDDEGRESKHSRRAPGALDGQQDVDELDTVFLLFRRQDHSSNSNTIYNSTSTNISMSSDSRASRDNQVLFLVLRFRQRRGHRVASSLSGVERLTDAANPTPRKLPGGFDPFLFVSPSSEPIFHHHQSPTPGHNYGQRQ</sequence>
<dbReference type="EMBL" id="KN818291">
    <property type="protein sequence ID" value="KIL60944.1"/>
    <property type="molecule type" value="Genomic_DNA"/>
</dbReference>
<keyword evidence="2" id="KW-0472">Membrane</keyword>
<name>A0A0C2T370_AMAMK</name>
<accession>A0A0C2T370</accession>
<dbReference type="HOGENOM" id="CLU_074838_0_0_1"/>
<keyword evidence="2" id="KW-0812">Transmembrane</keyword>
<protein>
    <submittedName>
        <fullName evidence="4">Uncharacterized protein</fullName>
    </submittedName>
</protein>
<feature type="compositionally biased region" description="Polar residues" evidence="1">
    <location>
        <begin position="299"/>
        <end position="310"/>
    </location>
</feature>